<protein>
    <submittedName>
        <fullName evidence="1">Uncharacterized protein</fullName>
    </submittedName>
</protein>
<dbReference type="EMBL" id="PVTX01000002">
    <property type="protein sequence ID" value="PRZ08566.1"/>
    <property type="molecule type" value="Genomic_DNA"/>
</dbReference>
<proteinExistence type="predicted"/>
<keyword evidence="2" id="KW-1185">Reference proteome</keyword>
<gene>
    <name evidence="1" type="ORF">BCL65_102108</name>
</gene>
<dbReference type="Proteomes" id="UP000239895">
    <property type="component" value="Unassembled WGS sequence"/>
</dbReference>
<evidence type="ECO:0000313" key="1">
    <source>
        <dbReference type="EMBL" id="PRZ08566.1"/>
    </source>
</evidence>
<name>A0ABX5EJ67_9MICO</name>
<dbReference type="RefSeq" id="WP_106265411.1">
    <property type="nucleotide sequence ID" value="NZ_PVTX01000002.1"/>
</dbReference>
<sequence length="117" mass="13163">MPERPAHGEGNIMNLQGPAFEAELAYRRERAAQSFGAPSFWARWRARRAARVQARSRRPELAARAREAVDRLADTIDTVADRTDRAAWDARMARRVAEIEAGLAALRPTTDRTHRAA</sequence>
<evidence type="ECO:0000313" key="2">
    <source>
        <dbReference type="Proteomes" id="UP000239895"/>
    </source>
</evidence>
<organism evidence="1 2">
    <name type="scientific">Isoptericola halotolerans</name>
    <dbReference type="NCBI Taxonomy" id="300560"/>
    <lineage>
        <taxon>Bacteria</taxon>
        <taxon>Bacillati</taxon>
        <taxon>Actinomycetota</taxon>
        <taxon>Actinomycetes</taxon>
        <taxon>Micrococcales</taxon>
        <taxon>Promicromonosporaceae</taxon>
        <taxon>Isoptericola</taxon>
    </lineage>
</organism>
<accession>A0ABX5EJ67</accession>
<comment type="caution">
    <text evidence="1">The sequence shown here is derived from an EMBL/GenBank/DDBJ whole genome shotgun (WGS) entry which is preliminary data.</text>
</comment>
<reference evidence="1 2" key="1">
    <citation type="submission" date="2018-03" db="EMBL/GenBank/DDBJ databases">
        <title>Comparative analysis of microorganisms from saline springs in Andes Mountain Range, Colombia.</title>
        <authorList>
            <person name="Rubin E."/>
        </authorList>
    </citation>
    <scope>NUCLEOTIDE SEQUENCE [LARGE SCALE GENOMIC DNA]</scope>
    <source>
        <strain evidence="1 2">CG 23</strain>
    </source>
</reference>